<gene>
    <name evidence="2" type="ORF">CDL15_Pgr008378</name>
</gene>
<dbReference type="PANTHER" id="PTHR34458:SF5">
    <property type="entry name" value="POLLEN OLE E 1 ALLERGEN AND EXTENSIN FAMILY PROTEIN"/>
    <property type="match status" value="1"/>
</dbReference>
<feature type="chain" id="PRO_5012758715" description="Phylloplanin-like" evidence="1">
    <location>
        <begin position="24"/>
        <end position="161"/>
    </location>
</feature>
<proteinExistence type="predicted"/>
<evidence type="ECO:0000256" key="1">
    <source>
        <dbReference type="SAM" id="SignalP"/>
    </source>
</evidence>
<dbReference type="PANTHER" id="PTHR34458">
    <property type="entry name" value="POLLEN OLE E 1 ALLERGEN AND EXTENSIN FAMILY PROTEIN-RELATED"/>
    <property type="match status" value="1"/>
</dbReference>
<comment type="caution">
    <text evidence="2">The sequence shown here is derived from an EMBL/GenBank/DDBJ whole genome shotgun (WGS) entry which is preliminary data.</text>
</comment>
<name>A0A218WMI2_PUNGR</name>
<dbReference type="InterPro" id="IPR040404">
    <property type="entry name" value="Phylloplanin-like"/>
</dbReference>
<reference evidence="3" key="1">
    <citation type="journal article" date="2017" name="Plant J.">
        <title>The pomegranate (Punica granatum L.) genome and the genomics of punicalagin biosynthesis.</title>
        <authorList>
            <person name="Qin G."/>
            <person name="Xu C."/>
            <person name="Ming R."/>
            <person name="Tang H."/>
            <person name="Guyot R."/>
            <person name="Kramer E.M."/>
            <person name="Hu Y."/>
            <person name="Yi X."/>
            <person name="Qi Y."/>
            <person name="Xu X."/>
            <person name="Gao Z."/>
            <person name="Pan H."/>
            <person name="Jian J."/>
            <person name="Tian Y."/>
            <person name="Yue Z."/>
            <person name="Xu Y."/>
        </authorList>
    </citation>
    <scope>NUCLEOTIDE SEQUENCE [LARGE SCALE GENOMIC DNA]</scope>
    <source>
        <strain evidence="3">cv. Dabenzi</strain>
    </source>
</reference>
<dbReference type="Proteomes" id="UP000197138">
    <property type="component" value="Unassembled WGS sequence"/>
</dbReference>
<dbReference type="EMBL" id="MTKT01003794">
    <property type="protein sequence ID" value="OWM74067.1"/>
    <property type="molecule type" value="Genomic_DNA"/>
</dbReference>
<protein>
    <recommendedName>
        <fullName evidence="4">Phylloplanin-like</fullName>
    </recommendedName>
</protein>
<dbReference type="AlphaFoldDB" id="A0A218WMI2"/>
<accession>A0A218WMI2</accession>
<organism evidence="2 3">
    <name type="scientific">Punica granatum</name>
    <name type="common">Pomegranate</name>
    <dbReference type="NCBI Taxonomy" id="22663"/>
    <lineage>
        <taxon>Eukaryota</taxon>
        <taxon>Viridiplantae</taxon>
        <taxon>Streptophyta</taxon>
        <taxon>Embryophyta</taxon>
        <taxon>Tracheophyta</taxon>
        <taxon>Spermatophyta</taxon>
        <taxon>Magnoliopsida</taxon>
        <taxon>eudicotyledons</taxon>
        <taxon>Gunneridae</taxon>
        <taxon>Pentapetalae</taxon>
        <taxon>rosids</taxon>
        <taxon>malvids</taxon>
        <taxon>Myrtales</taxon>
        <taxon>Lythraceae</taxon>
        <taxon>Punica</taxon>
    </lineage>
</organism>
<feature type="signal peptide" evidence="1">
    <location>
        <begin position="1"/>
        <end position="23"/>
    </location>
</feature>
<evidence type="ECO:0000313" key="3">
    <source>
        <dbReference type="Proteomes" id="UP000197138"/>
    </source>
</evidence>
<keyword evidence="1" id="KW-0732">Signal</keyword>
<evidence type="ECO:0008006" key="4">
    <source>
        <dbReference type="Google" id="ProtNLM"/>
    </source>
</evidence>
<sequence length="161" mass="16768">MASCYYKISLLFVSLVVASSILAAPWAESQQPPGDPVGVSTYGLITGVLYCNPNGNVNGSSTPVFPNASVQLQCGVMAIAASVTNRSGAFLMMLDPMQFQLMDPISNCRLITITPLSSCNANLPSNGLLVSTLHSYGGIMVSDSASVTHFIPVGFSLVSSS</sequence>
<evidence type="ECO:0000313" key="2">
    <source>
        <dbReference type="EMBL" id="OWM74067.1"/>
    </source>
</evidence>